<sequence length="66" mass="7530">MDIVLTILCVFSILLGIMIIVRHKFYKYDMSDMLFVTKLKSFILGLIFIMVGLYGLLDGIAKLLNT</sequence>
<protein>
    <submittedName>
        <fullName evidence="2">Uncharacterized protein</fullName>
    </submittedName>
</protein>
<accession>A0A3D8L7M0</accession>
<organism evidence="2 3">
    <name type="scientific">Pontibacter diazotrophicus</name>
    <dbReference type="NCBI Taxonomy" id="1400979"/>
    <lineage>
        <taxon>Bacteria</taxon>
        <taxon>Pseudomonadati</taxon>
        <taxon>Bacteroidota</taxon>
        <taxon>Cytophagia</taxon>
        <taxon>Cytophagales</taxon>
        <taxon>Hymenobacteraceae</taxon>
        <taxon>Pontibacter</taxon>
    </lineage>
</organism>
<keyword evidence="3" id="KW-1185">Reference proteome</keyword>
<gene>
    <name evidence="2" type="ORF">DXT99_20360</name>
</gene>
<keyword evidence="1" id="KW-1133">Transmembrane helix</keyword>
<keyword evidence="1" id="KW-0472">Membrane</keyword>
<name>A0A3D8L7M0_9BACT</name>
<proteinExistence type="predicted"/>
<dbReference type="Proteomes" id="UP000256708">
    <property type="component" value="Unassembled WGS sequence"/>
</dbReference>
<feature type="transmembrane region" description="Helical" evidence="1">
    <location>
        <begin position="42"/>
        <end position="61"/>
    </location>
</feature>
<comment type="caution">
    <text evidence="2">The sequence shown here is derived from an EMBL/GenBank/DDBJ whole genome shotgun (WGS) entry which is preliminary data.</text>
</comment>
<evidence type="ECO:0000313" key="3">
    <source>
        <dbReference type="Proteomes" id="UP000256708"/>
    </source>
</evidence>
<dbReference type="EMBL" id="QRGR01000025">
    <property type="protein sequence ID" value="RDV13374.1"/>
    <property type="molecule type" value="Genomic_DNA"/>
</dbReference>
<keyword evidence="1" id="KW-0812">Transmembrane</keyword>
<evidence type="ECO:0000256" key="1">
    <source>
        <dbReference type="SAM" id="Phobius"/>
    </source>
</evidence>
<feature type="transmembrane region" description="Helical" evidence="1">
    <location>
        <begin position="5"/>
        <end position="21"/>
    </location>
</feature>
<dbReference type="AlphaFoldDB" id="A0A3D8L7M0"/>
<reference evidence="3" key="1">
    <citation type="submission" date="2018-08" db="EMBL/GenBank/DDBJ databases">
        <authorList>
            <person name="Liu Z.-W."/>
            <person name="Du Z.-J."/>
        </authorList>
    </citation>
    <scope>NUCLEOTIDE SEQUENCE [LARGE SCALE GENOMIC DNA]</scope>
    <source>
        <strain evidence="3">H4X</strain>
    </source>
</reference>
<evidence type="ECO:0000313" key="2">
    <source>
        <dbReference type="EMBL" id="RDV13374.1"/>
    </source>
</evidence>